<reference evidence="8 9" key="2">
    <citation type="submission" date="2013-04" db="EMBL/GenBank/DDBJ databases">
        <title>The Genome Sequence of Bilophila wadsworthia 3_1_6.</title>
        <authorList>
            <consortium name="The Broad Institute Genomics Platform"/>
            <person name="Earl A."/>
            <person name="Ward D."/>
            <person name="Feldgarden M."/>
            <person name="Gevers D."/>
            <person name="Sibley C."/>
            <person name="Strauss J."/>
            <person name="Allen-Vercoe E."/>
            <person name="Walker B."/>
            <person name="Young S."/>
            <person name="Zeng Q."/>
            <person name="Gargeya S."/>
            <person name="Fitzgerald M."/>
            <person name="Haas B."/>
            <person name="Abouelleil A."/>
            <person name="Allen A.W."/>
            <person name="Alvarado L."/>
            <person name="Arachchi H.M."/>
            <person name="Berlin A.M."/>
            <person name="Chapman S.B."/>
            <person name="Gainer-Dewar J."/>
            <person name="Goldberg J."/>
            <person name="Griggs A."/>
            <person name="Gujja S."/>
            <person name="Hansen M."/>
            <person name="Howarth C."/>
            <person name="Imamovic A."/>
            <person name="Ireland A."/>
            <person name="Larimer J."/>
            <person name="McCowan C."/>
            <person name="Murphy C."/>
            <person name="Pearson M."/>
            <person name="Poon T.W."/>
            <person name="Priest M."/>
            <person name="Roberts A."/>
            <person name="Saif S."/>
            <person name="Shea T."/>
            <person name="Sisk P."/>
            <person name="Sykes S."/>
            <person name="Wortman J."/>
            <person name="Nusbaum C."/>
            <person name="Birren B."/>
        </authorList>
    </citation>
    <scope>NUCLEOTIDE SEQUENCE [LARGE SCALE GENOMIC DNA]</scope>
    <source>
        <strain evidence="8 9">3_1_6</strain>
    </source>
</reference>
<feature type="transmembrane region" description="Helical" evidence="6">
    <location>
        <begin position="171"/>
        <end position="191"/>
    </location>
</feature>
<dbReference type="GO" id="GO:0009055">
    <property type="term" value="F:electron transfer activity"/>
    <property type="evidence" value="ECO:0007669"/>
    <property type="project" value="InterPro"/>
</dbReference>
<dbReference type="GO" id="GO:0022904">
    <property type="term" value="P:respiratory electron transport chain"/>
    <property type="evidence" value="ECO:0007669"/>
    <property type="project" value="InterPro"/>
</dbReference>
<dbReference type="SUPFAM" id="SSF81342">
    <property type="entry name" value="Transmembrane di-heme cytochromes"/>
    <property type="match status" value="1"/>
</dbReference>
<dbReference type="GeneID" id="78084430"/>
<evidence type="ECO:0000256" key="3">
    <source>
        <dbReference type="ARBA" id="ARBA00022692"/>
    </source>
</evidence>
<reference evidence="8 9" key="1">
    <citation type="submission" date="2010-10" db="EMBL/GenBank/DDBJ databases">
        <authorList>
            <consortium name="The Broad Institute Genome Sequencing Platform"/>
            <person name="Ward D."/>
            <person name="Earl A."/>
            <person name="Feldgarden M."/>
            <person name="Young S.K."/>
            <person name="Gargeya S."/>
            <person name="Zeng Q."/>
            <person name="Alvarado L."/>
            <person name="Berlin A."/>
            <person name="Bochicchio J."/>
            <person name="Chapman S.B."/>
            <person name="Chen Z."/>
            <person name="Freedman E."/>
            <person name="Gellesch M."/>
            <person name="Goldberg J."/>
            <person name="Griggs A."/>
            <person name="Gujja S."/>
            <person name="Heilman E."/>
            <person name="Heiman D."/>
            <person name="Howarth C."/>
            <person name="Mehta T."/>
            <person name="Neiman D."/>
            <person name="Pearson M."/>
            <person name="Roberts A."/>
            <person name="Saif S."/>
            <person name="Shea T."/>
            <person name="Shenoy N."/>
            <person name="Sisk P."/>
            <person name="Stolte C."/>
            <person name="Sykes S."/>
            <person name="White J."/>
            <person name="Yandava C."/>
            <person name="Allen-Vercoe E."/>
            <person name="Sibley C."/>
            <person name="Ambrose C.E."/>
            <person name="Strauss J."/>
            <person name="Daigneault M."/>
            <person name="Haas B."/>
            <person name="Nusbaum C."/>
            <person name="Birren B."/>
        </authorList>
    </citation>
    <scope>NUCLEOTIDE SEQUENCE [LARGE SCALE GENOMIC DNA]</scope>
    <source>
        <strain evidence="8 9">3_1_6</strain>
    </source>
</reference>
<feature type="transmembrane region" description="Helical" evidence="6">
    <location>
        <begin position="66"/>
        <end position="84"/>
    </location>
</feature>
<dbReference type="HOGENOM" id="CLU_117047_1_0_7"/>
<dbReference type="Gene3D" id="1.20.950.20">
    <property type="entry name" value="Transmembrane di-heme cytochromes, Chain C"/>
    <property type="match status" value="1"/>
</dbReference>
<evidence type="ECO:0000256" key="6">
    <source>
        <dbReference type="SAM" id="Phobius"/>
    </source>
</evidence>
<evidence type="ECO:0000259" key="7">
    <source>
        <dbReference type="Pfam" id="PF01292"/>
    </source>
</evidence>
<evidence type="ECO:0000256" key="1">
    <source>
        <dbReference type="ARBA" id="ARBA00004651"/>
    </source>
</evidence>
<keyword evidence="9" id="KW-1185">Reference proteome</keyword>
<name>E5YAG2_BILW3</name>
<evidence type="ECO:0000256" key="4">
    <source>
        <dbReference type="ARBA" id="ARBA00022989"/>
    </source>
</evidence>
<feature type="domain" description="Cytochrome b561 bacterial/Ni-hydrogenase" evidence="7">
    <location>
        <begin position="24"/>
        <end position="193"/>
    </location>
</feature>
<evidence type="ECO:0000313" key="8">
    <source>
        <dbReference type="EMBL" id="EFV42974.1"/>
    </source>
</evidence>
<keyword evidence="2" id="KW-1003">Cell membrane</keyword>
<gene>
    <name evidence="8" type="ORF">HMPREF0179_03183</name>
</gene>
<comment type="subcellular location">
    <subcellularLocation>
        <location evidence="1">Cell membrane</location>
        <topology evidence="1">Multi-pass membrane protein</topology>
    </subcellularLocation>
</comment>
<dbReference type="InterPro" id="IPR011577">
    <property type="entry name" value="Cyt_b561_bac/Ni-Hgenase"/>
</dbReference>
<dbReference type="OrthoDB" id="5458869at2"/>
<organism evidence="8 9">
    <name type="scientific">Bilophila wadsworthia (strain 3_1_6)</name>
    <dbReference type="NCBI Taxonomy" id="563192"/>
    <lineage>
        <taxon>Bacteria</taxon>
        <taxon>Pseudomonadati</taxon>
        <taxon>Thermodesulfobacteriota</taxon>
        <taxon>Desulfovibrionia</taxon>
        <taxon>Desulfovibrionales</taxon>
        <taxon>Desulfovibrionaceae</taxon>
        <taxon>Bilophila</taxon>
    </lineage>
</organism>
<dbReference type="RefSeq" id="WP_005029712.1">
    <property type="nucleotide sequence ID" value="NZ_KE150238.1"/>
</dbReference>
<dbReference type="EMBL" id="ADCP02000001">
    <property type="protein sequence ID" value="EFV42974.1"/>
    <property type="molecule type" value="Genomic_DNA"/>
</dbReference>
<evidence type="ECO:0000313" key="9">
    <source>
        <dbReference type="Proteomes" id="UP000006034"/>
    </source>
</evidence>
<accession>E5YAG2</accession>
<protein>
    <recommendedName>
        <fullName evidence="7">Cytochrome b561 bacterial/Ni-hydrogenase domain-containing protein</fullName>
    </recommendedName>
</protein>
<keyword evidence="4 6" id="KW-1133">Transmembrane helix</keyword>
<evidence type="ECO:0000256" key="5">
    <source>
        <dbReference type="ARBA" id="ARBA00023136"/>
    </source>
</evidence>
<dbReference type="Pfam" id="PF01292">
    <property type="entry name" value="Ni_hydr_CYTB"/>
    <property type="match status" value="1"/>
</dbReference>
<dbReference type="InterPro" id="IPR016174">
    <property type="entry name" value="Di-haem_cyt_TM"/>
</dbReference>
<evidence type="ECO:0000256" key="2">
    <source>
        <dbReference type="ARBA" id="ARBA00022475"/>
    </source>
</evidence>
<dbReference type="Proteomes" id="UP000006034">
    <property type="component" value="Unassembled WGS sequence"/>
</dbReference>
<dbReference type="AlphaFoldDB" id="E5YAG2"/>
<feature type="transmembrane region" description="Helical" evidence="6">
    <location>
        <begin position="25"/>
        <end position="46"/>
    </location>
</feature>
<dbReference type="GO" id="GO:0005886">
    <property type="term" value="C:plasma membrane"/>
    <property type="evidence" value="ECO:0007669"/>
    <property type="project" value="UniProtKB-SubCell"/>
</dbReference>
<comment type="caution">
    <text evidence="8">The sequence shown here is derived from an EMBL/GenBank/DDBJ whole genome shotgun (WGS) entry which is preliminary data.</text>
</comment>
<feature type="transmembrane region" description="Helical" evidence="6">
    <location>
        <begin position="125"/>
        <end position="151"/>
    </location>
</feature>
<keyword evidence="5 6" id="KW-0472">Membrane</keyword>
<proteinExistence type="predicted"/>
<sequence>MSVTSALGNQAKLLWQFLGFFQKPYLRFLHAIIAVLVILQILSSFAMHMLSSGQLNPALSSWLASWYHILSGLLVVILSLLLAADSLTKRGFHYFFPYLWGDTEQLKKDIQASLRFKMVPPRPKGLATAVQGLGLGALLLVVLSGLIWFILWRNGSSFAGLALETHKNVTLLIELYLIGHGCMALLHFFVWQRNKARQE</sequence>
<dbReference type="eggNOG" id="ENOG5032QDR">
    <property type="taxonomic scope" value="Bacteria"/>
</dbReference>
<keyword evidence="3 6" id="KW-0812">Transmembrane</keyword>